<dbReference type="SMART" id="SM00382">
    <property type="entry name" value="AAA"/>
    <property type="match status" value="1"/>
</dbReference>
<comment type="caution">
    <text evidence="8">The sequence shown here is derived from an EMBL/GenBank/DDBJ whole genome shotgun (WGS) entry which is preliminary data.</text>
</comment>
<keyword evidence="4" id="KW-0067">ATP-binding</keyword>
<sequence length="588" mass="66455">MDTNNKQNNNSFDSSLFIGFVQQVNPGFVMIHIPASNLLKLHHINGEKHHPGLVGSYVTIEGEEFGFIGKILELDLPEKERMELTEQRFESEDLHPRARVEILISFDYYKIRKINKGLDTFPHVGARVFSCSSQFLQKYLFEFGVNNTSDDTLIDLAVLSSNQSSEVKVSSQSLFGRHCAVVGTTGGGKSWSVQKLIEEIVNNNGKAILIDATGEYQPYCVDKRIDSVAMGIDTYFDFSRLTVSDIFYLLKPSDKVQRPKLLDAIRSLKMVRINGKGKTELQEKKDDSVFTIAIEDGILKKSGCDKKAYDISYYRHIAQIENNRLDFDITKLSRQLVQECVWDPDIKDKTKYGSINQSDVSFCVSLVSRVNNLTVTKEFGNLFGFRDENKKGKTDLATKIESFLADSTKNLLRISLRDVEFEFQVREILVNSIGRFLLEKARASEFKKKGSLIVFIDEAHQFLNKSVQDEYYSEQKLDSFDLIAKECRKHCLFICLATQNPRDIPLGTLSQMGTFIVHRLINRLDKEAIENACSSANRSILSFLPILGSGEALLIGVDFPMPLSVKIKPPRFKPDSKTPSVISKVGSQ</sequence>
<evidence type="ECO:0000256" key="3">
    <source>
        <dbReference type="ARBA" id="ARBA00022806"/>
    </source>
</evidence>
<dbReference type="Pfam" id="PF05872">
    <property type="entry name" value="HerA_C"/>
    <property type="match status" value="1"/>
</dbReference>
<evidence type="ECO:0000256" key="5">
    <source>
        <dbReference type="ARBA" id="ARBA00023125"/>
    </source>
</evidence>
<dbReference type="InterPro" id="IPR027417">
    <property type="entry name" value="P-loop_NTPase"/>
</dbReference>
<dbReference type="GO" id="GO:0016787">
    <property type="term" value="F:hydrolase activity"/>
    <property type="evidence" value="ECO:0007669"/>
    <property type="project" value="UniProtKB-KW"/>
</dbReference>
<evidence type="ECO:0000256" key="4">
    <source>
        <dbReference type="ARBA" id="ARBA00022840"/>
    </source>
</evidence>
<dbReference type="GO" id="GO:0005524">
    <property type="term" value="F:ATP binding"/>
    <property type="evidence" value="ECO:0007669"/>
    <property type="project" value="UniProtKB-KW"/>
</dbReference>
<feature type="domain" description="AAA+ ATPase" evidence="7">
    <location>
        <begin position="175"/>
        <end position="525"/>
    </location>
</feature>
<dbReference type="InterPro" id="IPR008571">
    <property type="entry name" value="HerA-like"/>
</dbReference>
<evidence type="ECO:0000256" key="6">
    <source>
        <dbReference type="ARBA" id="ARBA00023235"/>
    </source>
</evidence>
<accession>A0A2M7LLP0</accession>
<dbReference type="InterPro" id="IPR003593">
    <property type="entry name" value="AAA+_ATPase"/>
</dbReference>
<keyword evidence="6" id="KW-0413">Isomerase</keyword>
<evidence type="ECO:0000313" key="8">
    <source>
        <dbReference type="EMBL" id="PIX68997.1"/>
    </source>
</evidence>
<evidence type="ECO:0000313" key="9">
    <source>
        <dbReference type="Proteomes" id="UP000228500"/>
    </source>
</evidence>
<dbReference type="AlphaFoldDB" id="A0A2M7LLP0"/>
<dbReference type="InterPro" id="IPR002789">
    <property type="entry name" value="HerA_central"/>
</dbReference>
<keyword evidence="3" id="KW-0347">Helicase</keyword>
<evidence type="ECO:0000256" key="2">
    <source>
        <dbReference type="ARBA" id="ARBA00022801"/>
    </source>
</evidence>
<dbReference type="PANTHER" id="PTHR42957">
    <property type="entry name" value="HELICASE MJ1565-RELATED"/>
    <property type="match status" value="1"/>
</dbReference>
<keyword evidence="1" id="KW-0547">Nucleotide-binding</keyword>
<dbReference type="Gene3D" id="3.40.50.300">
    <property type="entry name" value="P-loop containing nucleotide triphosphate hydrolases"/>
    <property type="match status" value="2"/>
</dbReference>
<name>A0A2M7LLP0_9BACT</name>
<dbReference type="Pfam" id="PF01935">
    <property type="entry name" value="DUF87"/>
    <property type="match status" value="1"/>
</dbReference>
<gene>
    <name evidence="8" type="ORF">COZ40_00290</name>
</gene>
<dbReference type="Proteomes" id="UP000228500">
    <property type="component" value="Unassembled WGS sequence"/>
</dbReference>
<protein>
    <recommendedName>
        <fullName evidence="7">AAA+ ATPase domain-containing protein</fullName>
    </recommendedName>
</protein>
<keyword evidence="5" id="KW-0238">DNA-binding</keyword>
<evidence type="ECO:0000259" key="7">
    <source>
        <dbReference type="SMART" id="SM00382"/>
    </source>
</evidence>
<dbReference type="GO" id="GO:0003677">
    <property type="term" value="F:DNA binding"/>
    <property type="evidence" value="ECO:0007669"/>
    <property type="project" value="UniProtKB-KW"/>
</dbReference>
<proteinExistence type="predicted"/>
<dbReference type="EMBL" id="PFJH01000012">
    <property type="protein sequence ID" value="PIX68997.1"/>
    <property type="molecule type" value="Genomic_DNA"/>
</dbReference>
<dbReference type="InterPro" id="IPR033186">
    <property type="entry name" value="HerA_C"/>
</dbReference>
<organism evidence="8 9">
    <name type="scientific">Candidatus Roizmanbacteria bacterium CG_4_10_14_3_um_filter_39_13</name>
    <dbReference type="NCBI Taxonomy" id="1974831"/>
    <lineage>
        <taxon>Bacteria</taxon>
        <taxon>Candidatus Roizmaniibacteriota</taxon>
    </lineage>
</organism>
<evidence type="ECO:0000256" key="1">
    <source>
        <dbReference type="ARBA" id="ARBA00022741"/>
    </source>
</evidence>
<dbReference type="GO" id="GO:0004386">
    <property type="term" value="F:helicase activity"/>
    <property type="evidence" value="ECO:0007669"/>
    <property type="project" value="UniProtKB-KW"/>
</dbReference>
<reference evidence="9" key="1">
    <citation type="submission" date="2017-09" db="EMBL/GenBank/DDBJ databases">
        <title>Depth-based differentiation of microbial function through sediment-hosted aquifers and enrichment of novel symbionts in the deep terrestrial subsurface.</title>
        <authorList>
            <person name="Probst A.J."/>
            <person name="Ladd B."/>
            <person name="Jarett J.K."/>
            <person name="Geller-Mcgrath D.E."/>
            <person name="Sieber C.M.K."/>
            <person name="Emerson J.B."/>
            <person name="Anantharaman K."/>
            <person name="Thomas B.C."/>
            <person name="Malmstrom R."/>
            <person name="Stieglmeier M."/>
            <person name="Klingl A."/>
            <person name="Woyke T."/>
            <person name="Ryan C.M."/>
            <person name="Banfield J.F."/>
        </authorList>
    </citation>
    <scope>NUCLEOTIDE SEQUENCE [LARGE SCALE GENOMIC DNA]</scope>
</reference>
<dbReference type="SUPFAM" id="SSF52540">
    <property type="entry name" value="P-loop containing nucleoside triphosphate hydrolases"/>
    <property type="match status" value="1"/>
</dbReference>
<dbReference type="PANTHER" id="PTHR42957:SF1">
    <property type="entry name" value="HELICASE MJ1565-RELATED"/>
    <property type="match status" value="1"/>
</dbReference>
<keyword evidence="2" id="KW-0378">Hydrolase</keyword>